<comment type="cofactor">
    <cofactor evidence="1">
        <name>FAD</name>
        <dbReference type="ChEBI" id="CHEBI:57692"/>
    </cofactor>
</comment>
<protein>
    <submittedName>
        <fullName evidence="5">FAD binding domain protein</fullName>
    </submittedName>
</protein>
<evidence type="ECO:0000313" key="5">
    <source>
        <dbReference type="EMBL" id="EQM62614.1"/>
    </source>
</evidence>
<dbReference type="Pfam" id="PF21274">
    <property type="entry name" value="Rng_hyd_C"/>
    <property type="match status" value="1"/>
</dbReference>
<keyword evidence="2" id="KW-0285">Flavoprotein</keyword>
<dbReference type="PANTHER" id="PTHR43004">
    <property type="entry name" value="TRK SYSTEM POTASSIUM UPTAKE PROTEIN"/>
    <property type="match status" value="1"/>
</dbReference>
<evidence type="ECO:0000256" key="1">
    <source>
        <dbReference type="ARBA" id="ARBA00001974"/>
    </source>
</evidence>
<dbReference type="SUPFAM" id="SSF51905">
    <property type="entry name" value="FAD/NAD(P)-binding domain"/>
    <property type="match status" value="1"/>
</dbReference>
<evidence type="ECO:0000256" key="2">
    <source>
        <dbReference type="ARBA" id="ARBA00022630"/>
    </source>
</evidence>
<dbReference type="RefSeq" id="WP_020370224.1">
    <property type="nucleotide sequence ID" value="NZ_APJW01000002.1"/>
</dbReference>
<proteinExistence type="predicted"/>
<evidence type="ECO:0000259" key="4">
    <source>
        <dbReference type="Pfam" id="PF01494"/>
    </source>
</evidence>
<dbReference type="PANTHER" id="PTHR43004:SF19">
    <property type="entry name" value="BINDING MONOOXYGENASE, PUTATIVE (JCVI)-RELATED"/>
    <property type="match status" value="1"/>
</dbReference>
<feature type="domain" description="FAD-binding" evidence="4">
    <location>
        <begin position="2"/>
        <end position="163"/>
    </location>
</feature>
<dbReference type="Proteomes" id="UP000016064">
    <property type="component" value="Unassembled WGS sequence"/>
</dbReference>
<evidence type="ECO:0000313" key="6">
    <source>
        <dbReference type="Proteomes" id="UP000016064"/>
    </source>
</evidence>
<organism evidence="5 6">
    <name type="scientific">Chlamydia ibidis 10-1398/6</name>
    <dbReference type="NCBI Taxonomy" id="1046581"/>
    <lineage>
        <taxon>Bacteria</taxon>
        <taxon>Pseudomonadati</taxon>
        <taxon>Chlamydiota</taxon>
        <taxon>Chlamydiia</taxon>
        <taxon>Chlamydiales</taxon>
        <taxon>Chlamydiaceae</taxon>
        <taxon>Chlamydia/Chlamydophila group</taxon>
        <taxon>Chlamydia</taxon>
    </lineage>
</organism>
<dbReference type="PRINTS" id="PR00420">
    <property type="entry name" value="RNGMNOXGNASE"/>
</dbReference>
<dbReference type="Gene3D" id="3.40.30.120">
    <property type="match status" value="1"/>
</dbReference>
<dbReference type="InterPro" id="IPR002938">
    <property type="entry name" value="FAD-bd"/>
</dbReference>
<dbReference type="InterPro" id="IPR036188">
    <property type="entry name" value="FAD/NAD-bd_sf"/>
</dbReference>
<sequence>MADVLVIGANPTGLIVANMLIDYGISTKVIDHRDSLDSISGTSVLPVILSSSSLELLGTSGLLEGLAEKSHKLFGARYHWKKRTLLFKFNQSSNSRSPFSLATSYQDFNQHLITKFEEKGGSIGWGTRPVTLVEDSIFIESTSSSSNFENREIYKPKWIIACEPDANPEIKDLFKNQLRLKKICKELLFIDCDEGEPFEEGHIHLLPITKNFLNFVFYNHNKGTKQLCLTNTNFPLSTKLKQRLLYNYNIGISDDHYHIKTTLCQYPADYHNFLFIGSMANNLTFSYLNGINSNVHSAFNLAWKLIPVVKRAASKYLITAKEKECGNILPHFSETAQKRTRSLLFSQFYKPALLYYYLKNCRQLDMEEGGYYYPPHKALRYQSSDIIKISSQDREISGPAPGSRAIDVQLEDGSFLLDNLKSAKHLLLFFKDRLDLQEALKEEYGDWVEVVVNKESKVQKLYHANPESLFIIRPDRYIGYRTHTFKLHELISYLLRIFASERIK</sequence>
<dbReference type="EMBL" id="APJW01000002">
    <property type="protein sequence ID" value="EQM62614.1"/>
    <property type="molecule type" value="Genomic_DNA"/>
</dbReference>
<keyword evidence="6" id="KW-1185">Reference proteome</keyword>
<dbReference type="Gene3D" id="3.50.50.60">
    <property type="entry name" value="FAD/NAD(P)-binding domain"/>
    <property type="match status" value="1"/>
</dbReference>
<dbReference type="Pfam" id="PF01494">
    <property type="entry name" value="FAD_binding_3"/>
    <property type="match status" value="1"/>
</dbReference>
<dbReference type="InterPro" id="IPR050641">
    <property type="entry name" value="RIFMO-like"/>
</dbReference>
<gene>
    <name evidence="5" type="ORF">H359_0672</name>
</gene>
<reference evidence="5 6" key="1">
    <citation type="submission" date="2013-07" db="EMBL/GenBank/DDBJ databases">
        <title>Isolation of a new Chlamydia species from the feral Sacred Ibis (Threskiornis aethiopicus): Chlamydia ibidis.</title>
        <authorList>
            <person name="Vorimore F."/>
            <person name="Hsia R.-C."/>
            <person name="Huot-Creasy H."/>
            <person name="Bastian S."/>
            <person name="Deruyter L."/>
            <person name="Passet A."/>
            <person name="Sachse K."/>
            <person name="Bavoil P."/>
            <person name="Myers G."/>
            <person name="Laroucau K."/>
        </authorList>
    </citation>
    <scope>NUCLEOTIDE SEQUENCE [LARGE SCALE GENOMIC DNA]</scope>
    <source>
        <strain evidence="5 6">10-1398/6</strain>
    </source>
</reference>
<keyword evidence="3" id="KW-0274">FAD</keyword>
<comment type="caution">
    <text evidence="5">The sequence shown here is derived from an EMBL/GenBank/DDBJ whole genome shotgun (WGS) entry which is preliminary data.</text>
</comment>
<evidence type="ECO:0000256" key="3">
    <source>
        <dbReference type="ARBA" id="ARBA00022827"/>
    </source>
</evidence>
<dbReference type="Gene3D" id="3.30.70.2450">
    <property type="match status" value="1"/>
</dbReference>
<accession>A0ABN0MZB7</accession>
<name>A0ABN0MZB7_9CHLA</name>